<organism evidence="2 3">
    <name type="scientific">Glossina pallidipes</name>
    <name type="common">Tsetse fly</name>
    <dbReference type="NCBI Taxonomy" id="7398"/>
    <lineage>
        <taxon>Eukaryota</taxon>
        <taxon>Metazoa</taxon>
        <taxon>Ecdysozoa</taxon>
        <taxon>Arthropoda</taxon>
        <taxon>Hexapoda</taxon>
        <taxon>Insecta</taxon>
        <taxon>Pterygota</taxon>
        <taxon>Neoptera</taxon>
        <taxon>Endopterygota</taxon>
        <taxon>Diptera</taxon>
        <taxon>Brachycera</taxon>
        <taxon>Muscomorpha</taxon>
        <taxon>Hippoboscoidea</taxon>
        <taxon>Glossinidae</taxon>
        <taxon>Glossina</taxon>
    </lineage>
</organism>
<evidence type="ECO:0000313" key="2">
    <source>
        <dbReference type="EnsemblMetazoa" id="GPAI026834-PA"/>
    </source>
</evidence>
<reference evidence="2" key="2">
    <citation type="submission" date="2020-05" db="UniProtKB">
        <authorList>
            <consortium name="EnsemblMetazoa"/>
        </authorList>
    </citation>
    <scope>IDENTIFICATION</scope>
    <source>
        <strain evidence="2">IAEA</strain>
    </source>
</reference>
<dbReference type="Pfam" id="PF14901">
    <property type="entry name" value="Jiv90"/>
    <property type="match status" value="1"/>
</dbReference>
<evidence type="ECO:0000259" key="1">
    <source>
        <dbReference type="Pfam" id="PF14901"/>
    </source>
</evidence>
<dbReference type="AlphaFoldDB" id="A0A1A9ZW32"/>
<keyword evidence="3" id="KW-1185">Reference proteome</keyword>
<dbReference type="PANTHER" id="PTHR44665">
    <property type="entry name" value="DNAJ HOMOLOG SUBFAMILY C MEMBER 14"/>
    <property type="match status" value="1"/>
</dbReference>
<dbReference type="PANTHER" id="PTHR44665:SF1">
    <property type="entry name" value="DNAJ HOMOLOG SUBFAMILY C MEMBER 14"/>
    <property type="match status" value="1"/>
</dbReference>
<dbReference type="Proteomes" id="UP000092445">
    <property type="component" value="Unassembled WGS sequence"/>
</dbReference>
<proteinExistence type="predicted"/>
<dbReference type="InterPro" id="IPR052317">
    <property type="entry name" value="Viral_replicn-host_int_reg"/>
</dbReference>
<evidence type="ECO:0000313" key="3">
    <source>
        <dbReference type="Proteomes" id="UP000092445"/>
    </source>
</evidence>
<protein>
    <submittedName>
        <fullName evidence="2">Jiv90 domain-containing protein</fullName>
    </submittedName>
</protein>
<dbReference type="EnsemblMetazoa" id="GPAI026834-RA">
    <property type="protein sequence ID" value="GPAI026834-PA"/>
    <property type="gene ID" value="GPAI026834"/>
</dbReference>
<dbReference type="VEuPathDB" id="VectorBase:GPAI026834"/>
<dbReference type="STRING" id="7398.A0A1A9ZW32"/>
<feature type="domain" description="Cleavage inducing molecular chaperone Jiv" evidence="1">
    <location>
        <begin position="1"/>
        <end position="87"/>
    </location>
</feature>
<accession>A0A1A9ZW32</accession>
<reference evidence="3" key="1">
    <citation type="submission" date="2014-03" db="EMBL/GenBank/DDBJ databases">
        <authorList>
            <person name="Aksoy S."/>
            <person name="Warren W."/>
            <person name="Wilson R.K."/>
        </authorList>
    </citation>
    <scope>NUCLEOTIDE SEQUENCE [LARGE SCALE GENOMIC DNA]</scope>
    <source>
        <strain evidence="3">IAEA</strain>
    </source>
</reference>
<dbReference type="InterPro" id="IPR032843">
    <property type="entry name" value="Jiv"/>
</dbReference>
<name>A0A1A9ZW32_GLOPL</name>
<sequence length="107" mass="12550">CSTCDLRHPRNLADRPHYAPRECASSKIKHSARERDIWAEIRMMGLLWQYLALMEGKVYDITEWANCQKAALAHLDPNTHMVQYRIVRGAQQQQQQCAFNIVRVRIK</sequence>